<gene>
    <name evidence="1" type="ORF">PVAP13_5NG232900</name>
</gene>
<organism evidence="1 2">
    <name type="scientific">Panicum virgatum</name>
    <name type="common">Blackwell switchgrass</name>
    <dbReference type="NCBI Taxonomy" id="38727"/>
    <lineage>
        <taxon>Eukaryota</taxon>
        <taxon>Viridiplantae</taxon>
        <taxon>Streptophyta</taxon>
        <taxon>Embryophyta</taxon>
        <taxon>Tracheophyta</taxon>
        <taxon>Spermatophyta</taxon>
        <taxon>Magnoliopsida</taxon>
        <taxon>Liliopsida</taxon>
        <taxon>Poales</taxon>
        <taxon>Poaceae</taxon>
        <taxon>PACMAD clade</taxon>
        <taxon>Panicoideae</taxon>
        <taxon>Panicodae</taxon>
        <taxon>Paniceae</taxon>
        <taxon>Panicinae</taxon>
        <taxon>Panicum</taxon>
        <taxon>Panicum sect. Hiantes</taxon>
    </lineage>
</organism>
<evidence type="ECO:0000313" key="2">
    <source>
        <dbReference type="Proteomes" id="UP000823388"/>
    </source>
</evidence>
<dbReference type="Proteomes" id="UP000823388">
    <property type="component" value="Chromosome 5N"/>
</dbReference>
<evidence type="ECO:0000313" key="1">
    <source>
        <dbReference type="EMBL" id="KAG2588736.1"/>
    </source>
</evidence>
<protein>
    <submittedName>
        <fullName evidence="1">Uncharacterized protein</fullName>
    </submittedName>
</protein>
<dbReference type="AlphaFoldDB" id="A0A8T0RVL3"/>
<proteinExistence type="predicted"/>
<keyword evidence="2" id="KW-1185">Reference proteome</keyword>
<dbReference type="EMBL" id="CM029046">
    <property type="protein sequence ID" value="KAG2588736.1"/>
    <property type="molecule type" value="Genomic_DNA"/>
</dbReference>
<name>A0A8T0RVL3_PANVG</name>
<reference evidence="1" key="1">
    <citation type="submission" date="2020-05" db="EMBL/GenBank/DDBJ databases">
        <title>WGS assembly of Panicum virgatum.</title>
        <authorList>
            <person name="Lovell J.T."/>
            <person name="Jenkins J."/>
            <person name="Shu S."/>
            <person name="Juenger T.E."/>
            <person name="Schmutz J."/>
        </authorList>
    </citation>
    <scope>NUCLEOTIDE SEQUENCE</scope>
    <source>
        <strain evidence="1">AP13</strain>
    </source>
</reference>
<comment type="caution">
    <text evidence="1">The sequence shown here is derived from an EMBL/GenBank/DDBJ whole genome shotgun (WGS) entry which is preliminary data.</text>
</comment>
<accession>A0A8T0RVL3</accession>
<sequence>MFHFESFWPQLDRFREAVEMAWQSVQSNACPFDTLARKLRATSKALESWRHKKVGHVNSLLAFAREVLHQMEMAQDSRVVLDNEVWLMNRLEKHTLALSSLKRTVVRTRSRISWLKDGDANTALFHLHARHRKRKGFIGKLVAGDQVFSGHEDKERVIFDFYNGVLGSTMNNEVTVNLDELDIASHI</sequence>